<comment type="caution">
    <text evidence="1">The sequence shown here is derived from an EMBL/GenBank/DDBJ whole genome shotgun (WGS) entry which is preliminary data.</text>
</comment>
<keyword evidence="2" id="KW-1185">Reference proteome</keyword>
<name>A0ABQ1M3A0_9BACT</name>
<dbReference type="InterPro" id="IPR026360">
    <property type="entry name" value="Xnuc_lig_assoc"/>
</dbReference>
<gene>
    <name evidence="1" type="ORF">GCM10010993_09510</name>
</gene>
<evidence type="ECO:0000313" key="2">
    <source>
        <dbReference type="Proteomes" id="UP000635885"/>
    </source>
</evidence>
<dbReference type="InterPro" id="IPR036866">
    <property type="entry name" value="RibonucZ/Hydroxyglut_hydro"/>
</dbReference>
<dbReference type="PANTHER" id="PTHR11203:SF49">
    <property type="entry name" value="BLL1145 PROTEIN"/>
    <property type="match status" value="1"/>
</dbReference>
<proteinExistence type="predicted"/>
<dbReference type="SUPFAM" id="SSF56281">
    <property type="entry name" value="Metallo-hydrolase/oxidoreductase"/>
    <property type="match status" value="1"/>
</dbReference>
<keyword evidence="1" id="KW-0436">Ligase</keyword>
<protein>
    <submittedName>
        <fullName evidence="1">DNA ligase-associated DEXH box helicase</fullName>
    </submittedName>
</protein>
<organism evidence="1 2">
    <name type="scientific">Belliella aquatica</name>
    <dbReference type="NCBI Taxonomy" id="1323734"/>
    <lineage>
        <taxon>Bacteria</taxon>
        <taxon>Pseudomonadati</taxon>
        <taxon>Bacteroidota</taxon>
        <taxon>Cytophagia</taxon>
        <taxon>Cytophagales</taxon>
        <taxon>Cyclobacteriaceae</taxon>
        <taxon>Belliella</taxon>
    </lineage>
</organism>
<dbReference type="EMBL" id="BMFD01000003">
    <property type="protein sequence ID" value="GGC32666.1"/>
    <property type="molecule type" value="Genomic_DNA"/>
</dbReference>
<sequence length="335" mass="37329">MSLLELTASGLYCPQADVFIDPWKPVDKAVITHAHADHSRWGMKHYLAHYHSEQVMRLRLGQDINLETLEYGEPIHINGVQISLHPAGHIPGSAQVRLEYNGKIVVVSGDYKVEDDGLAAAFEPVKCHEFVSECTFGMPVYTWEPQAVIIEKINAWWKANAEQGRNSVLFAYSLGKAQRVINNLDLSIGEVFAHGAIWNVNQALIANGVKVRDIPKVTQEIPKSRFKGSLIMAPPSAMGTPWMKKFSPYRTGVCSGWMTIRGARRRRAVDTGFVLSDHADWPGLIQAIQATEAEKVYLTHGITAVFERYLEEELGVEAVALETLFEGDNASFNED</sequence>
<accession>A0ABQ1M3A0</accession>
<reference evidence="2" key="1">
    <citation type="journal article" date="2019" name="Int. J. Syst. Evol. Microbiol.">
        <title>The Global Catalogue of Microorganisms (GCM) 10K type strain sequencing project: providing services to taxonomists for standard genome sequencing and annotation.</title>
        <authorList>
            <consortium name="The Broad Institute Genomics Platform"/>
            <consortium name="The Broad Institute Genome Sequencing Center for Infectious Disease"/>
            <person name="Wu L."/>
            <person name="Ma J."/>
        </authorList>
    </citation>
    <scope>NUCLEOTIDE SEQUENCE [LARGE SCALE GENOMIC DNA]</scope>
    <source>
        <strain evidence="2">CGMCC 1.12479</strain>
    </source>
</reference>
<dbReference type="Proteomes" id="UP000635885">
    <property type="component" value="Unassembled WGS sequence"/>
</dbReference>
<dbReference type="PANTHER" id="PTHR11203">
    <property type="entry name" value="CLEAVAGE AND POLYADENYLATION SPECIFICITY FACTOR FAMILY MEMBER"/>
    <property type="match status" value="1"/>
</dbReference>
<dbReference type="Gene3D" id="3.60.15.10">
    <property type="entry name" value="Ribonuclease Z/Hydroxyacylglutathione hydrolase-like"/>
    <property type="match status" value="1"/>
</dbReference>
<evidence type="ECO:0000313" key="1">
    <source>
        <dbReference type="EMBL" id="GGC32666.1"/>
    </source>
</evidence>
<dbReference type="NCBIfam" id="TIGR04122">
    <property type="entry name" value="Xnuc_lig_assoc"/>
    <property type="match status" value="1"/>
</dbReference>
<dbReference type="InterPro" id="IPR050698">
    <property type="entry name" value="MBL"/>
</dbReference>
<dbReference type="GO" id="GO:0016874">
    <property type="term" value="F:ligase activity"/>
    <property type="evidence" value="ECO:0007669"/>
    <property type="project" value="UniProtKB-KW"/>
</dbReference>
<dbReference type="RefSeq" id="WP_188440244.1">
    <property type="nucleotide sequence ID" value="NZ_BMFD01000003.1"/>
</dbReference>